<gene>
    <name evidence="2" type="ORF">O3G_MSEX014392</name>
</gene>
<dbReference type="Proteomes" id="UP000791440">
    <property type="component" value="Unassembled WGS sequence"/>
</dbReference>
<organism evidence="2 3">
    <name type="scientific">Manduca sexta</name>
    <name type="common">Tobacco hawkmoth</name>
    <name type="synonym">Tobacco hornworm</name>
    <dbReference type="NCBI Taxonomy" id="7130"/>
    <lineage>
        <taxon>Eukaryota</taxon>
        <taxon>Metazoa</taxon>
        <taxon>Ecdysozoa</taxon>
        <taxon>Arthropoda</taxon>
        <taxon>Hexapoda</taxon>
        <taxon>Insecta</taxon>
        <taxon>Pterygota</taxon>
        <taxon>Neoptera</taxon>
        <taxon>Endopterygota</taxon>
        <taxon>Lepidoptera</taxon>
        <taxon>Glossata</taxon>
        <taxon>Ditrysia</taxon>
        <taxon>Bombycoidea</taxon>
        <taxon>Sphingidae</taxon>
        <taxon>Sphinginae</taxon>
        <taxon>Sphingini</taxon>
        <taxon>Manduca</taxon>
    </lineage>
</organism>
<evidence type="ECO:0000259" key="1">
    <source>
        <dbReference type="Pfam" id="PF01425"/>
    </source>
</evidence>
<feature type="domain" description="Amidase" evidence="1">
    <location>
        <begin position="1"/>
        <end position="274"/>
    </location>
</feature>
<reference evidence="2" key="1">
    <citation type="journal article" date="2016" name="Insect Biochem. Mol. Biol.">
        <title>Multifaceted biological insights from a draft genome sequence of the tobacco hornworm moth, Manduca sexta.</title>
        <authorList>
            <person name="Kanost M.R."/>
            <person name="Arrese E.L."/>
            <person name="Cao X."/>
            <person name="Chen Y.R."/>
            <person name="Chellapilla S."/>
            <person name="Goldsmith M.R."/>
            <person name="Grosse-Wilde E."/>
            <person name="Heckel D.G."/>
            <person name="Herndon N."/>
            <person name="Jiang H."/>
            <person name="Papanicolaou A."/>
            <person name="Qu J."/>
            <person name="Soulages J.L."/>
            <person name="Vogel H."/>
            <person name="Walters J."/>
            <person name="Waterhouse R.M."/>
            <person name="Ahn S.J."/>
            <person name="Almeida F.C."/>
            <person name="An C."/>
            <person name="Aqrawi P."/>
            <person name="Bretschneider A."/>
            <person name="Bryant W.B."/>
            <person name="Bucks S."/>
            <person name="Chao H."/>
            <person name="Chevignon G."/>
            <person name="Christen J.M."/>
            <person name="Clarke D.F."/>
            <person name="Dittmer N.T."/>
            <person name="Ferguson L.C.F."/>
            <person name="Garavelou S."/>
            <person name="Gordon K.H.J."/>
            <person name="Gunaratna R.T."/>
            <person name="Han Y."/>
            <person name="Hauser F."/>
            <person name="He Y."/>
            <person name="Heidel-Fischer H."/>
            <person name="Hirsh A."/>
            <person name="Hu Y."/>
            <person name="Jiang H."/>
            <person name="Kalra D."/>
            <person name="Klinner C."/>
            <person name="Konig C."/>
            <person name="Kovar C."/>
            <person name="Kroll A.R."/>
            <person name="Kuwar S.S."/>
            <person name="Lee S.L."/>
            <person name="Lehman R."/>
            <person name="Li K."/>
            <person name="Li Z."/>
            <person name="Liang H."/>
            <person name="Lovelace S."/>
            <person name="Lu Z."/>
            <person name="Mansfield J.H."/>
            <person name="McCulloch K.J."/>
            <person name="Mathew T."/>
            <person name="Morton B."/>
            <person name="Muzny D.M."/>
            <person name="Neunemann D."/>
            <person name="Ongeri F."/>
            <person name="Pauchet Y."/>
            <person name="Pu L.L."/>
            <person name="Pyrousis I."/>
            <person name="Rao X.J."/>
            <person name="Redding A."/>
            <person name="Roesel C."/>
            <person name="Sanchez-Gracia A."/>
            <person name="Schaack S."/>
            <person name="Shukla A."/>
            <person name="Tetreau G."/>
            <person name="Wang Y."/>
            <person name="Xiong G.H."/>
            <person name="Traut W."/>
            <person name="Walsh T.K."/>
            <person name="Worley K.C."/>
            <person name="Wu D."/>
            <person name="Wu W."/>
            <person name="Wu Y.Q."/>
            <person name="Zhang X."/>
            <person name="Zou Z."/>
            <person name="Zucker H."/>
            <person name="Briscoe A.D."/>
            <person name="Burmester T."/>
            <person name="Clem R.J."/>
            <person name="Feyereisen R."/>
            <person name="Grimmelikhuijzen C.J.P."/>
            <person name="Hamodrakas S.J."/>
            <person name="Hansson B.S."/>
            <person name="Huguet E."/>
            <person name="Jermiin L.S."/>
            <person name="Lan Q."/>
            <person name="Lehman H.K."/>
            <person name="Lorenzen M."/>
            <person name="Merzendorfer H."/>
            <person name="Michalopoulos I."/>
            <person name="Morton D.B."/>
            <person name="Muthukrishnan S."/>
            <person name="Oakeshott J.G."/>
            <person name="Palmer W."/>
            <person name="Park Y."/>
            <person name="Passarelli A.L."/>
            <person name="Rozas J."/>
            <person name="Schwartz L.M."/>
            <person name="Smith W."/>
            <person name="Southgate A."/>
            <person name="Vilcinskas A."/>
            <person name="Vogt R."/>
            <person name="Wang P."/>
            <person name="Werren J."/>
            <person name="Yu X.Q."/>
            <person name="Zhou J.J."/>
            <person name="Brown S.J."/>
            <person name="Scherer S.E."/>
            <person name="Richards S."/>
            <person name="Blissard G.W."/>
        </authorList>
    </citation>
    <scope>NUCLEOTIDE SEQUENCE</scope>
</reference>
<dbReference type="InterPro" id="IPR052739">
    <property type="entry name" value="FAAH2"/>
</dbReference>
<dbReference type="PANTHER" id="PTHR43372">
    <property type="entry name" value="FATTY-ACID AMIDE HYDROLASE"/>
    <property type="match status" value="1"/>
</dbReference>
<dbReference type="InterPro" id="IPR023631">
    <property type="entry name" value="Amidase_dom"/>
</dbReference>
<proteinExistence type="predicted"/>
<evidence type="ECO:0000313" key="2">
    <source>
        <dbReference type="EMBL" id="KAG6464260.1"/>
    </source>
</evidence>
<protein>
    <recommendedName>
        <fullName evidence="1">Amidase domain-containing protein</fullName>
    </recommendedName>
</protein>
<accession>A0A921ZV39</accession>
<reference evidence="2" key="2">
    <citation type="submission" date="2020-12" db="EMBL/GenBank/DDBJ databases">
        <authorList>
            <person name="Kanost M."/>
        </authorList>
    </citation>
    <scope>NUCLEOTIDE SEQUENCE</scope>
</reference>
<dbReference type="AlphaFoldDB" id="A0A921ZV39"/>
<dbReference type="EMBL" id="JH669132">
    <property type="protein sequence ID" value="KAG6464260.1"/>
    <property type="molecule type" value="Genomic_DNA"/>
</dbReference>
<dbReference type="GO" id="GO:0012505">
    <property type="term" value="C:endomembrane system"/>
    <property type="evidence" value="ECO:0007669"/>
    <property type="project" value="TreeGrafter"/>
</dbReference>
<keyword evidence="3" id="KW-1185">Reference proteome</keyword>
<name>A0A921ZV39_MANSE</name>
<evidence type="ECO:0000313" key="3">
    <source>
        <dbReference type="Proteomes" id="UP000791440"/>
    </source>
</evidence>
<dbReference type="Pfam" id="PF01425">
    <property type="entry name" value="Amidase"/>
    <property type="match status" value="1"/>
</dbReference>
<comment type="caution">
    <text evidence="2">The sequence shown here is derived from an EMBL/GenBank/DDBJ whole genome shotgun (WGS) entry which is preliminary data.</text>
</comment>
<sequence>MPAFYCGMFGHHPTPGTTNFRGVFFRKGDEESMLALGFISKHTEDLIPLTKIIAGDKAQLLKLDRSVDMKDIKFYYLESSKDVMVSSVRSEIKKAMQRVVSKITEDVSSSSNVPQPYYHEGFNYMYILWKYWMSKEPDNTAQLYTNNNGEANGIIELVKKLFGLSSHYIFSIFRLIEEQYLPKVNSAWAEKVTADLKQDLFSKLGDNGVLLMPSAPQVAPYHYSSLLRPFNFSYFAIVNTLMCPATQVPLGKNSEGLPLGIQVVAAPHNDALCLTVAKYLEKQFGGAVMACELKK</sequence>
<dbReference type="PANTHER" id="PTHR43372:SF1">
    <property type="entry name" value="LD38433P"/>
    <property type="match status" value="1"/>
</dbReference>